<comment type="caution">
    <text evidence="6">The sequence shown here is derived from an EMBL/GenBank/DDBJ whole genome shotgun (WGS) entry which is preliminary data.</text>
</comment>
<evidence type="ECO:0000256" key="1">
    <source>
        <dbReference type="ARBA" id="ARBA00004141"/>
    </source>
</evidence>
<feature type="transmembrane region" description="Helical" evidence="5">
    <location>
        <begin position="93"/>
        <end position="111"/>
    </location>
</feature>
<feature type="transmembrane region" description="Helical" evidence="5">
    <location>
        <begin position="28"/>
        <end position="49"/>
    </location>
</feature>
<evidence type="ECO:0000256" key="3">
    <source>
        <dbReference type="ARBA" id="ARBA00022989"/>
    </source>
</evidence>
<reference evidence="6" key="1">
    <citation type="journal article" date="2020" name="mSystems">
        <title>Genome- and Community-Level Interaction Insights into Carbon Utilization and Element Cycling Functions of Hydrothermarchaeota in Hydrothermal Sediment.</title>
        <authorList>
            <person name="Zhou Z."/>
            <person name="Liu Y."/>
            <person name="Xu W."/>
            <person name="Pan J."/>
            <person name="Luo Z.H."/>
            <person name="Li M."/>
        </authorList>
    </citation>
    <scope>NUCLEOTIDE SEQUENCE [LARGE SCALE GENOMIC DNA]</scope>
    <source>
        <strain evidence="6">SpSt-456</strain>
    </source>
</reference>
<keyword evidence="3 5" id="KW-1133">Transmembrane helix</keyword>
<feature type="transmembrane region" description="Helical" evidence="5">
    <location>
        <begin position="61"/>
        <end position="81"/>
    </location>
</feature>
<organism evidence="6">
    <name type="scientific">Desulfacinum infernum</name>
    <dbReference type="NCBI Taxonomy" id="35837"/>
    <lineage>
        <taxon>Bacteria</taxon>
        <taxon>Pseudomonadati</taxon>
        <taxon>Thermodesulfobacteriota</taxon>
        <taxon>Syntrophobacteria</taxon>
        <taxon>Syntrophobacterales</taxon>
        <taxon>Syntrophobacteraceae</taxon>
        <taxon>Desulfacinum</taxon>
    </lineage>
</organism>
<name>A0A832A179_9BACT</name>
<feature type="transmembrane region" description="Helical" evidence="5">
    <location>
        <begin position="237"/>
        <end position="262"/>
    </location>
</feature>
<keyword evidence="2 5" id="KW-0812">Transmembrane</keyword>
<feature type="transmembrane region" description="Helical" evidence="5">
    <location>
        <begin position="172"/>
        <end position="194"/>
    </location>
</feature>
<evidence type="ECO:0000256" key="2">
    <source>
        <dbReference type="ARBA" id="ARBA00022692"/>
    </source>
</evidence>
<comment type="subcellular location">
    <subcellularLocation>
        <location evidence="1">Membrane</location>
        <topology evidence="1">Multi-pass membrane protein</topology>
    </subcellularLocation>
</comment>
<dbReference type="EMBL" id="DSTK01000005">
    <property type="protein sequence ID" value="HFK95936.1"/>
    <property type="molecule type" value="Genomic_DNA"/>
</dbReference>
<feature type="transmembrane region" description="Helical" evidence="5">
    <location>
        <begin position="206"/>
        <end position="225"/>
    </location>
</feature>
<dbReference type="Pfam" id="PF04172">
    <property type="entry name" value="LrgB"/>
    <property type="match status" value="1"/>
</dbReference>
<feature type="transmembrane region" description="Helical" evidence="5">
    <location>
        <begin position="123"/>
        <end position="152"/>
    </location>
</feature>
<dbReference type="AlphaFoldDB" id="A0A832A179"/>
<gene>
    <name evidence="6" type="ORF">ENS06_01265</name>
</gene>
<dbReference type="PANTHER" id="PTHR30249">
    <property type="entry name" value="PUTATIVE SEROTONIN TRANSPORTER"/>
    <property type="match status" value="1"/>
</dbReference>
<evidence type="ECO:0000256" key="4">
    <source>
        <dbReference type="ARBA" id="ARBA00023136"/>
    </source>
</evidence>
<evidence type="ECO:0000256" key="5">
    <source>
        <dbReference type="SAM" id="Phobius"/>
    </source>
</evidence>
<dbReference type="PANTHER" id="PTHR30249:SF0">
    <property type="entry name" value="PLASTIDAL GLYCOLATE_GLYCERATE TRANSLOCATOR 1, CHLOROPLASTIC"/>
    <property type="match status" value="1"/>
</dbReference>
<protein>
    <submittedName>
        <fullName evidence="6">LrgB family protein</fullName>
    </submittedName>
</protein>
<dbReference type="GO" id="GO:0016020">
    <property type="term" value="C:membrane"/>
    <property type="evidence" value="ECO:0007669"/>
    <property type="project" value="UniProtKB-SubCell"/>
</dbReference>
<evidence type="ECO:0000313" key="6">
    <source>
        <dbReference type="EMBL" id="HFK95936.1"/>
    </source>
</evidence>
<keyword evidence="4 5" id="KW-0472">Membrane</keyword>
<accession>A0A832A179</accession>
<sequence length="263" mass="26849">MGAHCGGLWGEHPGGARGGRLGHAKDGAVVTAFFTGKAFSVFITFLAFYAAQRLYLRFRYFWLNPVLLAIVGLMAFLSLSGIRYEDYFQGGQIISFFLGPAVVALGVPLYVQLEEIRKRGRAILVSMAVAAVVGVVSAAGTAALLGASAPVVASIAPKSVTTPIAMGIAEKIGGIPSLTAAIVIATGILGAVIGPGFLRLMGVRNPVAFGLAMGAASHGIGTARAVEEGEAQGAAGGLAICLNGIATALVTPALVKLVMLWAR</sequence>
<proteinExistence type="predicted"/>
<dbReference type="InterPro" id="IPR007300">
    <property type="entry name" value="CidB/LrgB"/>
</dbReference>